<reference evidence="6" key="3">
    <citation type="submission" date="2020-10" db="UniProtKB">
        <authorList>
            <consortium name="WormBaseParasite"/>
        </authorList>
    </citation>
    <scope>IDENTIFICATION</scope>
</reference>
<dbReference type="WBParaSite" id="EgrG_000597700">
    <property type="protein sequence ID" value="EgrG_000597700"/>
    <property type="gene ID" value="EgrG_000597700"/>
</dbReference>
<evidence type="ECO:0000259" key="3">
    <source>
        <dbReference type="PROSITE" id="PS50835"/>
    </source>
</evidence>
<feature type="compositionally biased region" description="Polar residues" evidence="2">
    <location>
        <begin position="191"/>
        <end position="201"/>
    </location>
</feature>
<feature type="region of interest" description="Disordered" evidence="2">
    <location>
        <begin position="30"/>
        <end position="73"/>
    </location>
</feature>
<feature type="compositionally biased region" description="Pro residues" evidence="2">
    <location>
        <begin position="846"/>
        <end position="855"/>
    </location>
</feature>
<dbReference type="PANTHER" id="PTHR13817">
    <property type="entry name" value="TITIN"/>
    <property type="match status" value="1"/>
</dbReference>
<feature type="compositionally biased region" description="Polar residues" evidence="2">
    <location>
        <begin position="47"/>
        <end position="73"/>
    </location>
</feature>
<feature type="compositionally biased region" description="Low complexity" evidence="2">
    <location>
        <begin position="144"/>
        <end position="176"/>
    </location>
</feature>
<feature type="compositionally biased region" description="Low complexity" evidence="2">
    <location>
        <begin position="316"/>
        <end position="329"/>
    </location>
</feature>
<dbReference type="InterPro" id="IPR007110">
    <property type="entry name" value="Ig-like_dom"/>
</dbReference>
<feature type="compositionally biased region" description="Polar residues" evidence="2">
    <location>
        <begin position="208"/>
        <end position="239"/>
    </location>
</feature>
<reference evidence="4 5" key="1">
    <citation type="journal article" date="2013" name="Nature">
        <title>The genomes of four tapeworm species reveal adaptations to parasitism.</title>
        <authorList>
            <person name="Tsai I.J."/>
            <person name="Zarowiecki M."/>
            <person name="Holroyd N."/>
            <person name="Garciarrubio A."/>
            <person name="Sanchez-Flores A."/>
            <person name="Brooks K.L."/>
            <person name="Tracey A."/>
            <person name="Bobes R.J."/>
            <person name="Fragoso G."/>
            <person name="Sciutto E."/>
            <person name="Aslett M."/>
            <person name="Beasley H."/>
            <person name="Bennett H.M."/>
            <person name="Cai J."/>
            <person name="Camicia F."/>
            <person name="Clark R."/>
            <person name="Cucher M."/>
            <person name="De Silva N."/>
            <person name="Day T.A."/>
            <person name="Deplazes P."/>
            <person name="Estrada K."/>
            <person name="Fernandez C."/>
            <person name="Holland P.W."/>
            <person name="Hou J."/>
            <person name="Hu S."/>
            <person name="Huckvale T."/>
            <person name="Hung S.S."/>
            <person name="Kamenetzky L."/>
            <person name="Keane J.A."/>
            <person name="Kiss F."/>
            <person name="Koziol U."/>
            <person name="Lambert O."/>
            <person name="Liu K."/>
            <person name="Luo X."/>
            <person name="Luo Y."/>
            <person name="Macchiaroli N."/>
            <person name="Nichol S."/>
            <person name="Paps J."/>
            <person name="Parkinson J."/>
            <person name="Pouchkina-Stantcheva N."/>
            <person name="Riddiford N."/>
            <person name="Rosenzvit M."/>
            <person name="Salinas G."/>
            <person name="Wasmuth J.D."/>
            <person name="Zamanian M."/>
            <person name="Zheng Y."/>
            <person name="Cai X."/>
            <person name="Soberon X."/>
            <person name="Olson P.D."/>
            <person name="Laclette J.P."/>
            <person name="Brehm K."/>
            <person name="Berriman M."/>
            <person name="Garciarrubio A."/>
            <person name="Bobes R.J."/>
            <person name="Fragoso G."/>
            <person name="Sanchez-Flores A."/>
            <person name="Estrada K."/>
            <person name="Cevallos M.A."/>
            <person name="Morett E."/>
            <person name="Gonzalez V."/>
            <person name="Portillo T."/>
            <person name="Ochoa-Leyva A."/>
            <person name="Jose M.V."/>
            <person name="Sciutto E."/>
            <person name="Landa A."/>
            <person name="Jimenez L."/>
            <person name="Valdes V."/>
            <person name="Carrero J.C."/>
            <person name="Larralde C."/>
            <person name="Morales-Montor J."/>
            <person name="Limon-Lason J."/>
            <person name="Soberon X."/>
            <person name="Laclette J.P."/>
        </authorList>
    </citation>
    <scope>NUCLEOTIDE SEQUENCE [LARGE SCALE GENOMIC DNA]</scope>
</reference>
<feature type="compositionally biased region" description="Polar residues" evidence="2">
    <location>
        <begin position="130"/>
        <end position="140"/>
    </location>
</feature>
<dbReference type="InterPro" id="IPR003598">
    <property type="entry name" value="Ig_sub2"/>
</dbReference>
<feature type="compositionally biased region" description="Low complexity" evidence="2">
    <location>
        <begin position="856"/>
        <end position="865"/>
    </location>
</feature>
<dbReference type="InterPro" id="IPR003599">
    <property type="entry name" value="Ig_sub"/>
</dbReference>
<proteinExistence type="predicted"/>
<dbReference type="SUPFAM" id="SSF48726">
    <property type="entry name" value="Immunoglobulin"/>
    <property type="match status" value="3"/>
</dbReference>
<dbReference type="OrthoDB" id="10563258at2759"/>
<dbReference type="EMBL" id="LK028578">
    <property type="protein sequence ID" value="CDS18220.1"/>
    <property type="molecule type" value="Genomic_DNA"/>
</dbReference>
<dbReference type="PROSITE" id="PS50835">
    <property type="entry name" value="IG_LIKE"/>
    <property type="match status" value="2"/>
</dbReference>
<feature type="compositionally biased region" description="Low complexity" evidence="2">
    <location>
        <begin position="104"/>
        <end position="129"/>
    </location>
</feature>
<dbReference type="Gene3D" id="2.60.40.10">
    <property type="entry name" value="Immunoglobulins"/>
    <property type="match status" value="3"/>
</dbReference>
<keyword evidence="1" id="KW-0677">Repeat</keyword>
<feature type="domain" description="Ig-like" evidence="3">
    <location>
        <begin position="520"/>
        <end position="612"/>
    </location>
</feature>
<accession>A0A068WKT8</accession>
<feature type="region of interest" description="Disordered" evidence="2">
    <location>
        <begin position="828"/>
        <end position="927"/>
    </location>
</feature>
<sequence>MELQTVYYPATPTGAPQGVHMVKAGGQFVQPSGGGGTTQPVYYASGGQAQHHPQQQVPTMATATPSTTYYSPQPQQNFYIAQPTQYTSSAVPNSPQVYTVGASPQPQYQQQQSQPQYQNVPQNQPQSQQLFYSPSQQSPSRLVYASSAQAQPSATQYQAQSSQVQYQSPTSQAQYYPPQPASPTRMVQYAPQASYQVQPSQAKPAYSSPPQQQIHVASLQVSQPQAQPVMHQPQQTVYQPAQAPSLASQPQMIRLSQSSSQHQMQMQQQQIQQHQYAQNAGQPIDRTAYPMGAEANQQPTGYHPMGRAAPVTVATPPQQQPQQYQPPQQRSLLQSVAAQQIRPVPQSSTQRPPTSPSGATPKLRQLQPRRSMDRGDAEGPPQFIQHPVPQATVNEGDSITLKAIVKPAGDPTLEVQWLKNGVVLSASSRHNAVLDRGYAEFQFLYTNTTDSGEYVCVAKTANGSAQSTSCSLTIVPEDSVVTDSQLPDESMIMNLAAVENQLAMNGTPRREEEVKFTSPPQFLRPLLPQIGLKENERAKFETFVQPANDPSLIVDWFKDGEPLKTGCRFTETMDRGYVILDIHYTYPEDSGQYHCVAKNNAGSTPSNVVELNCKGGIGIVTDSVLSAESVHYLQSLDALEISTSQDQRYTEAEQHPEPPSFELEPKNTTAIEGSPVRLLVKAGGYPHPRVQWLINGDVLPTSGGGGAWRIYNDGGISCLEFNRCGPPGEYTVTAVAKNNLGEAASECSLVIDPQPDYRPDLKHVAPENPFRRMANLKRVERSEELRNAFEKTKPKVLELRKLERRNSQTEGLNDTELMYTQVQASLRSNRRSLQGDPMRASQPASAPAPVPPRPQPQVQYQQQAPTPKPRPPPQPQQPPMQPLQQTMVQQPPAPQTHAQAPTPPPPPQQQQAPAAPEPVKPQYGLGNAEVVQPNGQYSVTETSAEFQIEFAHPLTTSFFICVKPAVQVDTSFFHSTSSPALESGLFAYAHKELSFISLCLTPTDCHATEKNDVSCEKSKSSLESDALTLDKRQRRHTSDLHFSLRCLIYLSYSRC</sequence>
<feature type="compositionally biased region" description="Low complexity" evidence="2">
    <location>
        <begin position="256"/>
        <end position="275"/>
    </location>
</feature>
<protein>
    <submittedName>
        <fullName evidence="4 6">Titin</fullName>
    </submittedName>
</protein>
<feature type="compositionally biased region" description="Low complexity" evidence="2">
    <location>
        <begin position="882"/>
        <end position="900"/>
    </location>
</feature>
<feature type="region of interest" description="Disordered" evidence="2">
    <location>
        <begin position="294"/>
        <end position="389"/>
    </location>
</feature>
<dbReference type="SMART" id="SM00408">
    <property type="entry name" value="IGc2"/>
    <property type="match status" value="2"/>
</dbReference>
<evidence type="ECO:0000313" key="6">
    <source>
        <dbReference type="WBParaSite" id="EgrG_000597700"/>
    </source>
</evidence>
<name>A0A068WKT8_ECHGR</name>
<feature type="region of interest" description="Disordered" evidence="2">
    <location>
        <begin position="645"/>
        <end position="667"/>
    </location>
</feature>
<feature type="compositionally biased region" description="Low complexity" evidence="2">
    <location>
        <begin position="342"/>
        <end position="352"/>
    </location>
</feature>
<gene>
    <name evidence="4" type="ORF">EgrG_000597700</name>
</gene>
<dbReference type="CDD" id="cd00096">
    <property type="entry name" value="Ig"/>
    <property type="match status" value="2"/>
</dbReference>
<evidence type="ECO:0000313" key="4">
    <source>
        <dbReference type="EMBL" id="CDS18220.1"/>
    </source>
</evidence>
<evidence type="ECO:0000256" key="2">
    <source>
        <dbReference type="SAM" id="MobiDB-lite"/>
    </source>
</evidence>
<dbReference type="Proteomes" id="UP000492820">
    <property type="component" value="Unassembled WGS sequence"/>
</dbReference>
<dbReference type="Pfam" id="PF07679">
    <property type="entry name" value="I-set"/>
    <property type="match status" value="3"/>
</dbReference>
<dbReference type="InterPro" id="IPR050964">
    <property type="entry name" value="Striated_Muscle_Regulatory"/>
</dbReference>
<dbReference type="InterPro" id="IPR013783">
    <property type="entry name" value="Ig-like_fold"/>
</dbReference>
<feature type="compositionally biased region" description="Pro residues" evidence="2">
    <location>
        <begin position="866"/>
        <end position="881"/>
    </location>
</feature>
<dbReference type="InterPro" id="IPR036179">
    <property type="entry name" value="Ig-like_dom_sf"/>
</dbReference>
<dbReference type="InterPro" id="IPR013098">
    <property type="entry name" value="Ig_I-set"/>
</dbReference>
<organism evidence="4">
    <name type="scientific">Echinococcus granulosus</name>
    <name type="common">Hydatid tapeworm</name>
    <dbReference type="NCBI Taxonomy" id="6210"/>
    <lineage>
        <taxon>Eukaryota</taxon>
        <taxon>Metazoa</taxon>
        <taxon>Spiralia</taxon>
        <taxon>Lophotrochozoa</taxon>
        <taxon>Platyhelminthes</taxon>
        <taxon>Cestoda</taxon>
        <taxon>Eucestoda</taxon>
        <taxon>Cyclophyllidea</taxon>
        <taxon>Taeniidae</taxon>
        <taxon>Echinococcus</taxon>
        <taxon>Echinococcus granulosus group</taxon>
    </lineage>
</organism>
<reference evidence="4" key="2">
    <citation type="submission" date="2014-06" db="EMBL/GenBank/DDBJ databases">
        <authorList>
            <person name="Aslett M."/>
        </authorList>
    </citation>
    <scope>NUCLEOTIDE SEQUENCE</scope>
</reference>
<dbReference type="FunFam" id="2.60.40.10:FF:000962">
    <property type="entry name" value="titin isoform X1"/>
    <property type="match status" value="1"/>
</dbReference>
<feature type="compositionally biased region" description="Polar residues" evidence="2">
    <location>
        <begin position="245"/>
        <end position="255"/>
    </location>
</feature>
<dbReference type="SMART" id="SM00409">
    <property type="entry name" value="IG"/>
    <property type="match status" value="3"/>
</dbReference>
<evidence type="ECO:0000313" key="5">
    <source>
        <dbReference type="Proteomes" id="UP000492820"/>
    </source>
</evidence>
<feature type="domain" description="Ig-like" evidence="3">
    <location>
        <begin position="381"/>
        <end position="473"/>
    </location>
</feature>
<feature type="region of interest" description="Disordered" evidence="2">
    <location>
        <begin position="90"/>
        <end position="282"/>
    </location>
</feature>
<evidence type="ECO:0000256" key="1">
    <source>
        <dbReference type="ARBA" id="ARBA00022737"/>
    </source>
</evidence>
<dbReference type="PANTHER" id="PTHR13817:SF73">
    <property type="entry name" value="FIBRONECTIN TYPE-III DOMAIN-CONTAINING PROTEIN"/>
    <property type="match status" value="1"/>
</dbReference>
<dbReference type="AlphaFoldDB" id="A0A068WKT8"/>